<dbReference type="PROSITE" id="PS50011">
    <property type="entry name" value="PROTEIN_KINASE_DOM"/>
    <property type="match status" value="1"/>
</dbReference>
<evidence type="ECO:0000256" key="2">
    <source>
        <dbReference type="ARBA" id="ARBA00022527"/>
    </source>
</evidence>
<evidence type="ECO:0000259" key="10">
    <source>
        <dbReference type="PROSITE" id="PS50011"/>
    </source>
</evidence>
<comment type="caution">
    <text evidence="11">The sequence shown here is derived from an EMBL/GenBank/DDBJ whole genome shotgun (WGS) entry which is preliminary data.</text>
</comment>
<evidence type="ECO:0000313" key="12">
    <source>
        <dbReference type="Proteomes" id="UP001465755"/>
    </source>
</evidence>
<feature type="region of interest" description="Disordered" evidence="9">
    <location>
        <begin position="125"/>
        <end position="146"/>
    </location>
</feature>
<dbReference type="PANTHER" id="PTHR24419:SF18">
    <property type="entry name" value="SERINE_THREONINE-PROTEIN KINASE HASPIN"/>
    <property type="match status" value="1"/>
</dbReference>
<keyword evidence="5" id="KW-0418">Kinase</keyword>
<evidence type="ECO:0000256" key="3">
    <source>
        <dbReference type="ARBA" id="ARBA00022679"/>
    </source>
</evidence>
<feature type="compositionally biased region" description="Low complexity" evidence="9">
    <location>
        <begin position="223"/>
        <end position="233"/>
    </location>
</feature>
<feature type="region of interest" description="Disordered" evidence="9">
    <location>
        <begin position="158"/>
        <end position="199"/>
    </location>
</feature>
<proteinExistence type="predicted"/>
<dbReference type="GO" id="GO:0000278">
    <property type="term" value="P:mitotic cell cycle"/>
    <property type="evidence" value="ECO:0007669"/>
    <property type="project" value="TreeGrafter"/>
</dbReference>
<accession>A0AAW1NWR2</accession>
<keyword evidence="3" id="KW-0808">Transferase</keyword>
<keyword evidence="12" id="KW-1185">Reference proteome</keyword>
<evidence type="ECO:0000256" key="4">
    <source>
        <dbReference type="ARBA" id="ARBA00022741"/>
    </source>
</evidence>
<evidence type="ECO:0000256" key="5">
    <source>
        <dbReference type="ARBA" id="ARBA00022777"/>
    </source>
</evidence>
<sequence length="759" mass="82318">MPSASEQEAAAHAKWYAHMRAHFAKVDAFELVVESPPAADTRGPVSPSLTTSAAPRTLLYPAEPGAATHGSVHDEQPQHSPAQEDVAEQAQEDKGSKEAQTQIATPARSPGLHAALQQLRDDTLTPQTRRSNASEAPRPSVLHRLSNRLSLSNTLSRLSLGKEASTPGSQVPEDAGVPETSHKLASRRSSARGSGAMMSERLSRHAFERRGTLLPDGGVSPIAESPAEAASTPEPDESSPQRQADDSAAADLASDLEARLQISPDASVDQLQGTDLQADEAAVEIRDVAPTTALEGLLHLAGQQAESDSLPTMDKLLSRFDGMQSVRKLGEGTFGEAYGTAEGRVFKVLPLDGEQLVNGEVQKTAGEILAEAAITLALSKLREAGAPTARSANATSGFVELFGLGLCRGAYSTVLTREWHAWDRAHGSENDPIDHFGGDQLFMVYVTADGGVDLEHVQVHSYEEAVSILLQVALILAVAEEACEFEHRDLHWGNLLIKRTSVHTHMYRLRGVDVKVVSNGVEVTLIDFTLSRLRTGKGQDVQFCNLNDDPALFQGPKGDCQADTYRRMKAKTRGHWEGFHPVTNTLWMHYLADIMLSCKKPPCSSEQLRALRGFRKRALGCKSSGEVLWDELFQGQWLALPPKKHTWESLAAEALPAHHPWRSAPGSDVKGYVESLARAKHTLPPPTRIGLWSGTYDAFNSAVNHQGTHIIVREFDTISVKRLSLKDTSNSLHTIFTVTPETVMIDKESEGSSAQSWNG</sequence>
<dbReference type="GO" id="GO:0072354">
    <property type="term" value="F:histone H3T3 kinase activity"/>
    <property type="evidence" value="ECO:0007669"/>
    <property type="project" value="TreeGrafter"/>
</dbReference>
<keyword evidence="2" id="KW-0723">Serine/threonine-protein kinase</keyword>
<dbReference type="Gene3D" id="1.10.510.10">
    <property type="entry name" value="Transferase(Phosphotransferase) domain 1"/>
    <property type="match status" value="1"/>
</dbReference>
<feature type="region of interest" description="Disordered" evidence="9">
    <location>
        <begin position="62"/>
        <end position="110"/>
    </location>
</feature>
<comment type="catalytic activity">
    <reaction evidence="8">
        <text>L-seryl-[protein] + ATP = O-phospho-L-seryl-[protein] + ADP + H(+)</text>
        <dbReference type="Rhea" id="RHEA:17989"/>
        <dbReference type="Rhea" id="RHEA-COMP:9863"/>
        <dbReference type="Rhea" id="RHEA-COMP:11604"/>
        <dbReference type="ChEBI" id="CHEBI:15378"/>
        <dbReference type="ChEBI" id="CHEBI:29999"/>
        <dbReference type="ChEBI" id="CHEBI:30616"/>
        <dbReference type="ChEBI" id="CHEBI:83421"/>
        <dbReference type="ChEBI" id="CHEBI:456216"/>
        <dbReference type="EC" id="2.7.11.1"/>
    </reaction>
</comment>
<evidence type="ECO:0000256" key="8">
    <source>
        <dbReference type="ARBA" id="ARBA00048679"/>
    </source>
</evidence>
<dbReference type="PANTHER" id="PTHR24419">
    <property type="entry name" value="INTERLEUKIN-1 RECEPTOR-ASSOCIATED KINASE"/>
    <property type="match status" value="1"/>
</dbReference>
<dbReference type="GO" id="GO:0005524">
    <property type="term" value="F:ATP binding"/>
    <property type="evidence" value="ECO:0007669"/>
    <property type="project" value="UniProtKB-KW"/>
</dbReference>
<evidence type="ECO:0000256" key="1">
    <source>
        <dbReference type="ARBA" id="ARBA00012513"/>
    </source>
</evidence>
<organism evidence="11 12">
    <name type="scientific">Symbiochloris irregularis</name>
    <dbReference type="NCBI Taxonomy" id="706552"/>
    <lineage>
        <taxon>Eukaryota</taxon>
        <taxon>Viridiplantae</taxon>
        <taxon>Chlorophyta</taxon>
        <taxon>core chlorophytes</taxon>
        <taxon>Trebouxiophyceae</taxon>
        <taxon>Trebouxiales</taxon>
        <taxon>Trebouxiaceae</taxon>
        <taxon>Symbiochloris</taxon>
    </lineage>
</organism>
<dbReference type="InterPro" id="IPR000719">
    <property type="entry name" value="Prot_kinase_dom"/>
</dbReference>
<comment type="catalytic activity">
    <reaction evidence="7">
        <text>L-threonyl-[protein] + ATP = O-phospho-L-threonyl-[protein] + ADP + H(+)</text>
        <dbReference type="Rhea" id="RHEA:46608"/>
        <dbReference type="Rhea" id="RHEA-COMP:11060"/>
        <dbReference type="Rhea" id="RHEA-COMP:11605"/>
        <dbReference type="ChEBI" id="CHEBI:15378"/>
        <dbReference type="ChEBI" id="CHEBI:30013"/>
        <dbReference type="ChEBI" id="CHEBI:30616"/>
        <dbReference type="ChEBI" id="CHEBI:61977"/>
        <dbReference type="ChEBI" id="CHEBI:456216"/>
        <dbReference type="EC" id="2.7.11.1"/>
    </reaction>
</comment>
<dbReference type="EMBL" id="JALJOQ010000077">
    <property type="protein sequence ID" value="KAK9801322.1"/>
    <property type="molecule type" value="Genomic_DNA"/>
</dbReference>
<dbReference type="GO" id="GO:0005634">
    <property type="term" value="C:nucleus"/>
    <property type="evidence" value="ECO:0007669"/>
    <property type="project" value="TreeGrafter"/>
</dbReference>
<reference evidence="11 12" key="1">
    <citation type="journal article" date="2024" name="Nat. Commun.">
        <title>Phylogenomics reveals the evolutionary origins of lichenization in chlorophyte algae.</title>
        <authorList>
            <person name="Puginier C."/>
            <person name="Libourel C."/>
            <person name="Otte J."/>
            <person name="Skaloud P."/>
            <person name="Haon M."/>
            <person name="Grisel S."/>
            <person name="Petersen M."/>
            <person name="Berrin J.G."/>
            <person name="Delaux P.M."/>
            <person name="Dal Grande F."/>
            <person name="Keller J."/>
        </authorList>
    </citation>
    <scope>NUCLEOTIDE SEQUENCE [LARGE SCALE GENOMIC DNA]</scope>
    <source>
        <strain evidence="11 12">SAG 2036</strain>
    </source>
</reference>
<evidence type="ECO:0000256" key="7">
    <source>
        <dbReference type="ARBA" id="ARBA00047899"/>
    </source>
</evidence>
<feature type="domain" description="Protein kinase" evidence="10">
    <location>
        <begin position="323"/>
        <end position="736"/>
    </location>
</feature>
<dbReference type="InterPro" id="IPR011009">
    <property type="entry name" value="Kinase-like_dom_sf"/>
</dbReference>
<dbReference type="InterPro" id="IPR024604">
    <property type="entry name" value="GSG2_C"/>
</dbReference>
<dbReference type="Proteomes" id="UP001465755">
    <property type="component" value="Unassembled WGS sequence"/>
</dbReference>
<evidence type="ECO:0000256" key="9">
    <source>
        <dbReference type="SAM" id="MobiDB-lite"/>
    </source>
</evidence>
<dbReference type="Pfam" id="PF12330">
    <property type="entry name" value="Haspin_kinase"/>
    <property type="match status" value="1"/>
</dbReference>
<dbReference type="AlphaFoldDB" id="A0AAW1NWR2"/>
<gene>
    <name evidence="11" type="ORF">WJX73_003144</name>
</gene>
<dbReference type="EC" id="2.7.11.1" evidence="1"/>
<keyword evidence="4" id="KW-0547">Nucleotide-binding</keyword>
<dbReference type="GO" id="GO:0035556">
    <property type="term" value="P:intracellular signal transduction"/>
    <property type="evidence" value="ECO:0007669"/>
    <property type="project" value="TreeGrafter"/>
</dbReference>
<feature type="compositionally biased region" description="Polar residues" evidence="9">
    <location>
        <begin position="125"/>
        <end position="134"/>
    </location>
</feature>
<protein>
    <recommendedName>
        <fullName evidence="1">non-specific serine/threonine protein kinase</fullName>
        <ecNumber evidence="1">2.7.11.1</ecNumber>
    </recommendedName>
</protein>
<keyword evidence="6" id="KW-0067">ATP-binding</keyword>
<evidence type="ECO:0000313" key="11">
    <source>
        <dbReference type="EMBL" id="KAK9801322.1"/>
    </source>
</evidence>
<name>A0AAW1NWR2_9CHLO</name>
<dbReference type="SUPFAM" id="SSF56112">
    <property type="entry name" value="Protein kinase-like (PK-like)"/>
    <property type="match status" value="1"/>
</dbReference>
<dbReference type="Gene3D" id="3.30.200.20">
    <property type="entry name" value="Phosphorylase Kinase, domain 1"/>
    <property type="match status" value="1"/>
</dbReference>
<evidence type="ECO:0000256" key="6">
    <source>
        <dbReference type="ARBA" id="ARBA00022840"/>
    </source>
</evidence>
<feature type="region of interest" description="Disordered" evidence="9">
    <location>
        <begin position="211"/>
        <end position="250"/>
    </location>
</feature>
<dbReference type="GO" id="GO:0005737">
    <property type="term" value="C:cytoplasm"/>
    <property type="evidence" value="ECO:0007669"/>
    <property type="project" value="TreeGrafter"/>
</dbReference>
<dbReference type="SMART" id="SM01331">
    <property type="entry name" value="DUF3635"/>
    <property type="match status" value="1"/>
</dbReference>